<keyword evidence="9 10" id="KW-0807">Transducer</keyword>
<feature type="transmembrane region" description="Helical" evidence="11">
    <location>
        <begin position="100"/>
        <end position="122"/>
    </location>
</feature>
<evidence type="ECO:0000256" key="7">
    <source>
        <dbReference type="ARBA" id="ARBA00023136"/>
    </source>
</evidence>
<keyword evidence="3 10" id="KW-0812">Transmembrane</keyword>
<evidence type="ECO:0000256" key="6">
    <source>
        <dbReference type="ARBA" id="ARBA00023040"/>
    </source>
</evidence>
<comment type="similarity">
    <text evidence="10">Belongs to the G-protein coupled receptor 1 family.</text>
</comment>
<keyword evidence="14" id="KW-1185">Reference proteome</keyword>
<evidence type="ECO:0000256" key="10">
    <source>
        <dbReference type="RuleBase" id="RU000688"/>
    </source>
</evidence>
<evidence type="ECO:0000256" key="11">
    <source>
        <dbReference type="RuleBase" id="RU363047"/>
    </source>
</evidence>
<dbReference type="AlphaFoldDB" id="A0A8C8S6R0"/>
<reference evidence="13" key="2">
    <citation type="submission" date="2025-09" db="UniProtKB">
        <authorList>
            <consortium name="Ensembl"/>
        </authorList>
    </citation>
    <scope>IDENTIFICATION</scope>
</reference>
<evidence type="ECO:0000313" key="14">
    <source>
        <dbReference type="Proteomes" id="UP000694393"/>
    </source>
</evidence>
<keyword evidence="6 10" id="KW-0297">G-protein coupled receptor</keyword>
<dbReference type="FunFam" id="1.20.1070.10:FF:000002">
    <property type="entry name" value="Olfactory receptor"/>
    <property type="match status" value="1"/>
</dbReference>
<dbReference type="GO" id="GO:0004984">
    <property type="term" value="F:olfactory receptor activity"/>
    <property type="evidence" value="ECO:0007669"/>
    <property type="project" value="InterPro"/>
</dbReference>
<sequence length="310" mass="34658">MSPVNDSKSEPAVFLLTGIPGLEDIHLWISIPFCLIYLTSILGNSVILFITKTDPNLHEPMYIFLSMLAVTDLGLSISTMPTTLGIFWFNSREISLDACFAQLFFINSLTFIESSILMSMAFDRFVAICNPLRYASILTPPRIAKMGLVSLLRGVVLVLPFPVLLKQHQYCQVNALSQSYCLHQGVMRLACSDIRVNIIYGFFITVSSVGLDLLLILVSYVMILKTVLSLASRTECLKALNTCVSHLCAVLLFYIPGISLSAIYRFRKSSPLVQNFLGNLYLLIPPLMNPIVYSVKTKPIRARIMRVFVN</sequence>
<evidence type="ECO:0000256" key="3">
    <source>
        <dbReference type="ARBA" id="ARBA00022692"/>
    </source>
</evidence>
<organism evidence="13 14">
    <name type="scientific">Pelusios castaneus</name>
    <name type="common">West African mud turtle</name>
    <dbReference type="NCBI Taxonomy" id="367368"/>
    <lineage>
        <taxon>Eukaryota</taxon>
        <taxon>Metazoa</taxon>
        <taxon>Chordata</taxon>
        <taxon>Craniata</taxon>
        <taxon>Vertebrata</taxon>
        <taxon>Euteleostomi</taxon>
        <taxon>Archelosauria</taxon>
        <taxon>Testudinata</taxon>
        <taxon>Testudines</taxon>
        <taxon>Pleurodira</taxon>
        <taxon>Pelomedusidae</taxon>
        <taxon>Pelusios</taxon>
    </lineage>
</organism>
<name>A0A8C8S6R0_9SAUR</name>
<dbReference type="CDD" id="cd15222">
    <property type="entry name" value="7tmA_OR51-like"/>
    <property type="match status" value="1"/>
</dbReference>
<feature type="transmembrane region" description="Helical" evidence="11">
    <location>
        <begin position="143"/>
        <end position="165"/>
    </location>
</feature>
<feature type="transmembrane region" description="Helical" evidence="11">
    <location>
        <begin position="244"/>
        <end position="264"/>
    </location>
</feature>
<dbReference type="Gene3D" id="1.20.1070.10">
    <property type="entry name" value="Rhodopsin 7-helix transmembrane proteins"/>
    <property type="match status" value="1"/>
</dbReference>
<dbReference type="InterPro" id="IPR017452">
    <property type="entry name" value="GPCR_Rhodpsn_7TM"/>
</dbReference>
<evidence type="ECO:0000256" key="8">
    <source>
        <dbReference type="ARBA" id="ARBA00023170"/>
    </source>
</evidence>
<keyword evidence="4 11" id="KW-0552">Olfaction</keyword>
<proteinExistence type="inferred from homology"/>
<dbReference type="Proteomes" id="UP000694393">
    <property type="component" value="Unplaced"/>
</dbReference>
<evidence type="ECO:0000256" key="4">
    <source>
        <dbReference type="ARBA" id="ARBA00022725"/>
    </source>
</evidence>
<dbReference type="GO" id="GO:0071396">
    <property type="term" value="P:cellular response to lipid"/>
    <property type="evidence" value="ECO:0007669"/>
    <property type="project" value="UniProtKB-ARBA"/>
</dbReference>
<dbReference type="PROSITE" id="PS50262">
    <property type="entry name" value="G_PROTEIN_RECEP_F1_2"/>
    <property type="match status" value="1"/>
</dbReference>
<dbReference type="InterPro" id="IPR000725">
    <property type="entry name" value="Olfact_rcpt"/>
</dbReference>
<keyword evidence="11" id="KW-1003">Cell membrane</keyword>
<dbReference type="PROSITE" id="PS00237">
    <property type="entry name" value="G_PROTEIN_RECEP_F1_1"/>
    <property type="match status" value="1"/>
</dbReference>
<dbReference type="GO" id="GO:0004930">
    <property type="term" value="F:G protein-coupled receptor activity"/>
    <property type="evidence" value="ECO:0007669"/>
    <property type="project" value="UniProtKB-KW"/>
</dbReference>
<evidence type="ECO:0000259" key="12">
    <source>
        <dbReference type="PROSITE" id="PS50262"/>
    </source>
</evidence>
<accession>A0A8C8S6R0</accession>
<dbReference type="InterPro" id="IPR000276">
    <property type="entry name" value="GPCR_Rhodpsn"/>
</dbReference>
<feature type="transmembrane region" description="Helical" evidence="11">
    <location>
        <begin position="198"/>
        <end position="223"/>
    </location>
</feature>
<keyword evidence="7 11" id="KW-0472">Membrane</keyword>
<feature type="transmembrane region" description="Helical" evidence="11">
    <location>
        <begin position="276"/>
        <end position="295"/>
    </location>
</feature>
<feature type="transmembrane region" description="Helical" evidence="11">
    <location>
        <begin position="25"/>
        <end position="50"/>
    </location>
</feature>
<evidence type="ECO:0000256" key="1">
    <source>
        <dbReference type="ARBA" id="ARBA00004141"/>
    </source>
</evidence>
<feature type="domain" description="G-protein coupled receptors family 1 profile" evidence="12">
    <location>
        <begin position="43"/>
        <end position="293"/>
    </location>
</feature>
<comment type="subcellular location">
    <subcellularLocation>
        <location evidence="11">Cell membrane</location>
        <topology evidence="11">Multi-pass membrane protein</topology>
    </subcellularLocation>
    <subcellularLocation>
        <location evidence="1">Membrane</location>
        <topology evidence="1">Multi-pass membrane protein</topology>
    </subcellularLocation>
</comment>
<dbReference type="PRINTS" id="PR00245">
    <property type="entry name" value="OLFACTORYR"/>
</dbReference>
<dbReference type="PRINTS" id="PR00237">
    <property type="entry name" value="GPCRRHODOPSN"/>
</dbReference>
<dbReference type="GO" id="GO:0005886">
    <property type="term" value="C:plasma membrane"/>
    <property type="evidence" value="ECO:0007669"/>
    <property type="project" value="UniProtKB-SubCell"/>
</dbReference>
<keyword evidence="5 11" id="KW-1133">Transmembrane helix</keyword>
<dbReference type="PANTHER" id="PTHR26450:SF104">
    <property type="entry name" value="OLFACTORY RECEPTOR"/>
    <property type="match status" value="1"/>
</dbReference>
<dbReference type="Ensembl" id="ENSPCET00000015585.1">
    <property type="protein sequence ID" value="ENSPCEP00000015049.1"/>
    <property type="gene ID" value="ENSPCEG00000011907.1"/>
</dbReference>
<protein>
    <recommendedName>
        <fullName evidence="11">Olfactory receptor</fullName>
    </recommendedName>
</protein>
<evidence type="ECO:0000256" key="9">
    <source>
        <dbReference type="ARBA" id="ARBA00023224"/>
    </source>
</evidence>
<dbReference type="Pfam" id="PF13853">
    <property type="entry name" value="7tm_4"/>
    <property type="match status" value="1"/>
</dbReference>
<evidence type="ECO:0000313" key="13">
    <source>
        <dbReference type="Ensembl" id="ENSPCEP00000015049.1"/>
    </source>
</evidence>
<evidence type="ECO:0000256" key="5">
    <source>
        <dbReference type="ARBA" id="ARBA00022989"/>
    </source>
</evidence>
<keyword evidence="8 10" id="KW-0675">Receptor</keyword>
<dbReference type="SUPFAM" id="SSF81321">
    <property type="entry name" value="Family A G protein-coupled receptor-like"/>
    <property type="match status" value="1"/>
</dbReference>
<evidence type="ECO:0000256" key="2">
    <source>
        <dbReference type="ARBA" id="ARBA00022606"/>
    </source>
</evidence>
<keyword evidence="2 11" id="KW-0716">Sensory transduction</keyword>
<feature type="transmembrane region" description="Helical" evidence="11">
    <location>
        <begin position="62"/>
        <end position="88"/>
    </location>
</feature>
<dbReference type="PANTHER" id="PTHR26450">
    <property type="entry name" value="OLFACTORY RECEPTOR 56B1-RELATED"/>
    <property type="match status" value="1"/>
</dbReference>
<reference evidence="13" key="1">
    <citation type="submission" date="2025-08" db="UniProtKB">
        <authorList>
            <consortium name="Ensembl"/>
        </authorList>
    </citation>
    <scope>IDENTIFICATION</scope>
</reference>
<dbReference type="InterPro" id="IPR050402">
    <property type="entry name" value="OR51/52/56-like"/>
</dbReference>